<evidence type="ECO:0000313" key="10">
    <source>
        <dbReference type="Proteomes" id="UP000650511"/>
    </source>
</evidence>
<evidence type="ECO:0000259" key="8">
    <source>
        <dbReference type="Pfam" id="PF05140"/>
    </source>
</evidence>
<accession>A0A8J3A9W7</accession>
<dbReference type="GO" id="GO:0016020">
    <property type="term" value="C:membrane"/>
    <property type="evidence" value="ECO:0007669"/>
    <property type="project" value="UniProtKB-SubCell"/>
</dbReference>
<gene>
    <name evidence="9" type="ORF">GCM10011354_15340</name>
</gene>
<dbReference type="GO" id="GO:0017004">
    <property type="term" value="P:cytochrome complex assembly"/>
    <property type="evidence" value="ECO:0007669"/>
    <property type="project" value="UniProtKB-KW"/>
</dbReference>
<evidence type="ECO:0000256" key="5">
    <source>
        <dbReference type="ARBA" id="ARBA00023136"/>
    </source>
</evidence>
<dbReference type="PANTHER" id="PTHR31566">
    <property type="entry name" value="CYTOCHROME C BIOGENESIS PROTEIN CCS1, CHLOROPLASTIC"/>
    <property type="match status" value="1"/>
</dbReference>
<evidence type="ECO:0000256" key="4">
    <source>
        <dbReference type="ARBA" id="ARBA00022989"/>
    </source>
</evidence>
<name>A0A8J3A9W7_9ACTN</name>
<dbReference type="InterPro" id="IPR007816">
    <property type="entry name" value="ResB-like_domain"/>
</dbReference>
<evidence type="ECO:0000256" key="1">
    <source>
        <dbReference type="ARBA" id="ARBA00004141"/>
    </source>
</evidence>
<dbReference type="PANTHER" id="PTHR31566:SF0">
    <property type="entry name" value="CYTOCHROME C BIOGENESIS PROTEIN CCS1, CHLOROPLASTIC"/>
    <property type="match status" value="1"/>
</dbReference>
<protein>
    <submittedName>
        <fullName evidence="9">Cytochrome c biogenesis protein ResB</fullName>
    </submittedName>
</protein>
<feature type="transmembrane region" description="Helical" evidence="7">
    <location>
        <begin position="105"/>
        <end position="125"/>
    </location>
</feature>
<evidence type="ECO:0000256" key="6">
    <source>
        <dbReference type="SAM" id="MobiDB-lite"/>
    </source>
</evidence>
<evidence type="ECO:0000256" key="3">
    <source>
        <dbReference type="ARBA" id="ARBA00022748"/>
    </source>
</evidence>
<dbReference type="Proteomes" id="UP000650511">
    <property type="component" value="Unassembled WGS sequence"/>
</dbReference>
<keyword evidence="3" id="KW-0201">Cytochrome c-type biogenesis</keyword>
<evidence type="ECO:0000313" key="9">
    <source>
        <dbReference type="EMBL" id="GGI05689.1"/>
    </source>
</evidence>
<comment type="caution">
    <text evidence="9">The sequence shown here is derived from an EMBL/GenBank/DDBJ whole genome shotgun (WGS) entry which is preliminary data.</text>
</comment>
<feature type="transmembrane region" description="Helical" evidence="7">
    <location>
        <begin position="210"/>
        <end position="229"/>
    </location>
</feature>
<keyword evidence="4 7" id="KW-1133">Transmembrane helix</keyword>
<feature type="transmembrane region" description="Helical" evidence="7">
    <location>
        <begin position="48"/>
        <end position="65"/>
    </location>
</feature>
<feature type="compositionally biased region" description="Polar residues" evidence="6">
    <location>
        <begin position="1"/>
        <end position="10"/>
    </location>
</feature>
<feature type="region of interest" description="Disordered" evidence="6">
    <location>
        <begin position="544"/>
        <end position="591"/>
    </location>
</feature>
<feature type="region of interest" description="Disordered" evidence="6">
    <location>
        <begin position="1"/>
        <end position="20"/>
    </location>
</feature>
<keyword evidence="5 7" id="KW-0472">Membrane</keyword>
<dbReference type="InterPro" id="IPR023494">
    <property type="entry name" value="Cyt_c_bgen_Ccs1/CcsB/ResB"/>
</dbReference>
<dbReference type="Pfam" id="PF05140">
    <property type="entry name" value="ResB"/>
    <property type="match status" value="1"/>
</dbReference>
<dbReference type="RefSeq" id="WP_130648499.1">
    <property type="nucleotide sequence ID" value="NZ_BMHA01000005.1"/>
</dbReference>
<evidence type="ECO:0000256" key="7">
    <source>
        <dbReference type="SAM" id="Phobius"/>
    </source>
</evidence>
<keyword evidence="2 7" id="KW-0812">Transmembrane</keyword>
<feature type="compositionally biased region" description="Low complexity" evidence="6">
    <location>
        <begin position="553"/>
        <end position="585"/>
    </location>
</feature>
<organism evidence="9 10">
    <name type="scientific">Egicoccus halophilus</name>
    <dbReference type="NCBI Taxonomy" id="1670830"/>
    <lineage>
        <taxon>Bacteria</taxon>
        <taxon>Bacillati</taxon>
        <taxon>Actinomycetota</taxon>
        <taxon>Nitriliruptoria</taxon>
        <taxon>Egicoccales</taxon>
        <taxon>Egicoccaceae</taxon>
        <taxon>Egicoccus</taxon>
    </lineage>
</organism>
<dbReference type="AlphaFoldDB" id="A0A8J3A9W7"/>
<keyword evidence="10" id="KW-1185">Reference proteome</keyword>
<reference evidence="9" key="1">
    <citation type="journal article" date="2014" name="Int. J. Syst. Evol. Microbiol.">
        <title>Complete genome sequence of Corynebacterium casei LMG S-19264T (=DSM 44701T), isolated from a smear-ripened cheese.</title>
        <authorList>
            <consortium name="US DOE Joint Genome Institute (JGI-PGF)"/>
            <person name="Walter F."/>
            <person name="Albersmeier A."/>
            <person name="Kalinowski J."/>
            <person name="Ruckert C."/>
        </authorList>
    </citation>
    <scope>NUCLEOTIDE SEQUENCE</scope>
    <source>
        <strain evidence="9">CGMCC 1.14988</strain>
    </source>
</reference>
<proteinExistence type="predicted"/>
<feature type="transmembrane region" description="Helical" evidence="7">
    <location>
        <begin position="472"/>
        <end position="491"/>
    </location>
</feature>
<dbReference type="EMBL" id="BMHA01000005">
    <property type="protein sequence ID" value="GGI05689.1"/>
    <property type="molecule type" value="Genomic_DNA"/>
</dbReference>
<feature type="transmembrane region" description="Helical" evidence="7">
    <location>
        <begin position="23"/>
        <end position="41"/>
    </location>
</feature>
<comment type="subcellular location">
    <subcellularLocation>
        <location evidence="1">Membrane</location>
        <topology evidence="1">Multi-pass membrane protein</topology>
    </subcellularLocation>
</comment>
<evidence type="ECO:0000256" key="2">
    <source>
        <dbReference type="ARBA" id="ARBA00022692"/>
    </source>
</evidence>
<sequence>MTGTDSTTPPEANPKVRPPRRRGTGPLAFVWSSVVMGWRWLVRMRTALYLLALLGLWTLVATVVPQEPNVGQTVDDWRTGVEGPGTAVSAVLDAFGAFDVYGSPAFLATLLLLFLSLTACLVPRIRGWVRLVRHSQPPLTRNAGRQEVVARLTTDRPADEAHATAAELLRGSRWRVRTQRTAAADGLAAAGPPAQVAAEKGLWSREGGSLLFHLSFYVLLAAIVFGQLLTFEGQRAVVEGARFADTPVSYWTYQPGRWWTEDSHRGWVLDLDEFHVDWVRDPLAPGAGQPTLFRSDVRMTHADGTVEEAVVEGNRPLVVDGMKIHQLDWGYAPLVQVEVDGEVVFEDFLTATATDGGHFRAAVKAPAANPDLGLSVFFYPYAPEGDDGNPVPTGAPFADAPLVLFQMFRGDLQLGRTQQTINELDTSALDSAGGAWLREGAEVDMGDGVTIRFVELRRWVGFQMSVRPQIPYLLLASALLLGGLWPALYAYRRRLWVVAERDVTDGRTIVTVAGRAFQRPQAFDDEHAAFVRRLARELDGELVRQPAHPPAHGPAGDPDGRPVGAASAAASSAPTVTADTAPAGDEAPERR</sequence>
<reference evidence="9" key="2">
    <citation type="submission" date="2020-09" db="EMBL/GenBank/DDBJ databases">
        <authorList>
            <person name="Sun Q."/>
            <person name="Zhou Y."/>
        </authorList>
    </citation>
    <scope>NUCLEOTIDE SEQUENCE</scope>
    <source>
        <strain evidence="9">CGMCC 1.14988</strain>
    </source>
</reference>
<feature type="domain" description="ResB-like" evidence="8">
    <location>
        <begin position="44"/>
        <end position="526"/>
    </location>
</feature>
<dbReference type="OrthoDB" id="3949537at2"/>